<dbReference type="OMA" id="VEIQDMM"/>
<dbReference type="Gene3D" id="3.10.350.10">
    <property type="entry name" value="LysM domain"/>
    <property type="match status" value="2"/>
</dbReference>
<feature type="domain" description="LysM" evidence="1">
    <location>
        <begin position="1285"/>
        <end position="1333"/>
    </location>
</feature>
<evidence type="ECO:0000259" key="1">
    <source>
        <dbReference type="PROSITE" id="PS51782"/>
    </source>
</evidence>
<gene>
    <name evidence="2" type="ORF">MCYG_01998</name>
</gene>
<dbReference type="VEuPathDB" id="FungiDB:MCYG_01998"/>
<dbReference type="Gene3D" id="2.160.20.10">
    <property type="entry name" value="Single-stranded right-handed beta-helix, Pectin lyase-like"/>
    <property type="match status" value="2"/>
</dbReference>
<keyword evidence="3" id="KW-1185">Reference proteome</keyword>
<dbReference type="HOGENOM" id="CLU_002540_4_1_1"/>
<evidence type="ECO:0000313" key="3">
    <source>
        <dbReference type="Proteomes" id="UP000002035"/>
    </source>
</evidence>
<proteinExistence type="predicted"/>
<dbReference type="GeneID" id="9229116"/>
<dbReference type="RefSeq" id="XP_002849064.1">
    <property type="nucleotide sequence ID" value="XM_002849018.1"/>
</dbReference>
<dbReference type="InterPro" id="IPR011050">
    <property type="entry name" value="Pectin_lyase_fold/virulence"/>
</dbReference>
<dbReference type="CDD" id="cd23668">
    <property type="entry name" value="GH55_beta13glucanase-like"/>
    <property type="match status" value="1"/>
</dbReference>
<protein>
    <submittedName>
        <fullName evidence="2">LysM domain-containing protein</fullName>
    </submittedName>
</protein>
<dbReference type="PANTHER" id="PTHR33928:SF2">
    <property type="entry name" value="PECTATE LYASE SUPERFAMILY PROTEIN DOMAIN-CONTAINING PROTEIN-RELATED"/>
    <property type="match status" value="1"/>
</dbReference>
<dbReference type="InterPro" id="IPR018392">
    <property type="entry name" value="LysM"/>
</dbReference>
<dbReference type="PANTHER" id="PTHR33928">
    <property type="entry name" value="POLYGALACTURONASE QRT3"/>
    <property type="match status" value="1"/>
</dbReference>
<dbReference type="FunFam" id="2.160.20.10:FF:000049">
    <property type="entry name" value="Putative exo-beta-1,3-glucanase"/>
    <property type="match status" value="1"/>
</dbReference>
<dbReference type="eggNOG" id="ENOG502QV54">
    <property type="taxonomic scope" value="Eukaryota"/>
</dbReference>
<dbReference type="Pfam" id="PF12708">
    <property type="entry name" value="Pect-lyase_RHGA_epim"/>
    <property type="match status" value="2"/>
</dbReference>
<dbReference type="InterPro" id="IPR012334">
    <property type="entry name" value="Pectin_lyas_fold"/>
</dbReference>
<dbReference type="InterPro" id="IPR024535">
    <property type="entry name" value="RHGA/B-epi-like_pectate_lyase"/>
</dbReference>
<dbReference type="OrthoDB" id="1046782at2759"/>
<dbReference type="GO" id="GO:0004650">
    <property type="term" value="F:polygalacturonase activity"/>
    <property type="evidence" value="ECO:0007669"/>
    <property type="project" value="InterPro"/>
</dbReference>
<dbReference type="Proteomes" id="UP000002035">
    <property type="component" value="Unassembled WGS sequence"/>
</dbReference>
<dbReference type="STRING" id="554155.C5FIT8"/>
<reference evidence="3" key="1">
    <citation type="journal article" date="2012" name="MBio">
        <title>Comparative genome analysis of Trichophyton rubrum and related dermatophytes reveals candidate genes involved in infection.</title>
        <authorList>
            <person name="Martinez D.A."/>
            <person name="Oliver B.G."/>
            <person name="Graeser Y."/>
            <person name="Goldberg J.M."/>
            <person name="Li W."/>
            <person name="Martinez-Rossi N.M."/>
            <person name="Monod M."/>
            <person name="Shelest E."/>
            <person name="Barton R.C."/>
            <person name="Birch E."/>
            <person name="Brakhage A.A."/>
            <person name="Chen Z."/>
            <person name="Gurr S.J."/>
            <person name="Heiman D."/>
            <person name="Heitman J."/>
            <person name="Kosti I."/>
            <person name="Rossi A."/>
            <person name="Saif S."/>
            <person name="Samalova M."/>
            <person name="Saunders C.W."/>
            <person name="Shea T."/>
            <person name="Summerbell R.C."/>
            <person name="Xu J."/>
            <person name="Young S."/>
            <person name="Zeng Q."/>
            <person name="Birren B.W."/>
            <person name="Cuomo C.A."/>
            <person name="White T.C."/>
        </authorList>
    </citation>
    <scope>NUCLEOTIDE SEQUENCE [LARGE SCALE GENOMIC DNA]</scope>
    <source>
        <strain evidence="3">ATCC MYA-4605 / CBS 113480</strain>
    </source>
</reference>
<sequence>MAFSPQGTATPSSVTEPKKLVDKALHALSVINKKRLENPSFNKYEFYQPPASIKALKLTKPPSILDFADFIANNNSIARRAPTDSAVVKAVKNKDFTYYIPTELVDAARMVAESSPAGNHLGNHSIIAAQIQEKYRLKGNDTNTPQQSYLQPNGLEGYLLSPRDIQDLDPKSNAMSSFEKRAAKQHWMTTIPQQGSSPFAPSGYKIFRNVKDYGAKGDGVTDDTAAINRAISEGNRCGENCGSSTIYPAVVYFPSGTYLVSSPIIQYYNTQFLGEPHDYPTILAASSFVGLGVFSSNVYIEGGNGNSWYLNTNNFLRSIKNFKMDIRRTDPGAYVCAIHWQVAQGTSLENIEFYMMQDDTTTQQGIYMENGSGGFLSNLTFVGGNLGAYFGNQQFTTSHLIFVNCKTALQVHWDWAWTMQDIIIESCKKGLVVIGGAGGPGSTGQAVGSLLLVDSIIANTPVGISTSLSGRNSTALLVQNTGFFNVPKAITENVSGDTLLPGGNEVLVDSWGFGLYVNSTQAGKFVNGQNIPAMDRSVSLLGPTGHYKKNFYTRRRPQYLDIGQSQILDVKALGAKGDGKTDDTAILNSILSRAGNMSSIVYFPYGIYIIKNTLHIPVGSRIVGQVWPQIMATGPQFSNEKSPKVAIEVGKPGDSGIVEIQDMMFTVSGPTAGAVLMEWNVRESFQGSAAMWDSHFRIGGATGSKLQSKECPKLTGKVNDSCKAASLLLHLTSQSSAYLENLWAWVADHDLDVASQDQIDIYAGRGILIESKGPTWLYGTASEHSVLYQYQVSSAKDLLLGMIQTESPYFQPAPKAPSPFTTGLFPNDPLFKECKANSRTCASSWALRVIDSVSVYSLGAGLYSWFSNYNQDCVKTENCQDRGIEIEESVDIWFFNLVTKAIIEMVTPKGIRPTYAAENKNGYTSSLLAWVRDKNTTIGERLFAGFHLYENATLPDITKTCKTALTQRIDCHSFYQEWVRPIYHGTFHDGEFTQYLCDEGCKKSLENWFGTVELACAGQNITGTLPTLLGGYLYQGYNETCLKDTATGKYCNEIIDGFSTVSSIHEMPTDELCSYCHIKRNEIMQSSSYSVYNEYYQEVIQVINQKCGLSLPSDFPPSPVLRPSPPPPFCVSENKYTTLNGDTCESIALVKSISSAGLIAANSDAIHNCARQLPAGLELCLPLTCEKTYELQPSDTCSSIEYSKLLRLGGLRAYNSWINMDCTNLHLASEVLGKVLCLAPQAGTYTPTSVMPGATPTPGSGYATRVIPPPENATIATGTTLNCGKWYTAAQEDTCATICISQLIPAHLFWEVNPSLSTTDCNSSIKVKTTYCVAPVSDWKSRPSNTVIPPATSSTTSLVQ</sequence>
<dbReference type="InterPro" id="IPR036779">
    <property type="entry name" value="LysM_dom_sf"/>
</dbReference>
<dbReference type="InterPro" id="IPR039279">
    <property type="entry name" value="QRT3-like"/>
</dbReference>
<evidence type="ECO:0000313" key="2">
    <source>
        <dbReference type="EMBL" id="EEQ29179.1"/>
    </source>
</evidence>
<dbReference type="EMBL" id="DS995702">
    <property type="protein sequence ID" value="EEQ29179.1"/>
    <property type="molecule type" value="Genomic_DNA"/>
</dbReference>
<feature type="domain" description="LysM" evidence="1">
    <location>
        <begin position="1134"/>
        <end position="1181"/>
    </location>
</feature>
<dbReference type="PROSITE" id="PS51782">
    <property type="entry name" value="LYSM"/>
    <property type="match status" value="2"/>
</dbReference>
<name>C5FIT8_ARTOC</name>
<dbReference type="SUPFAM" id="SSF51126">
    <property type="entry name" value="Pectin lyase-like"/>
    <property type="match status" value="2"/>
</dbReference>
<accession>C5FIT8</accession>
<organism evidence="2 3">
    <name type="scientific">Arthroderma otae (strain ATCC MYA-4605 / CBS 113480)</name>
    <name type="common">Microsporum canis</name>
    <dbReference type="NCBI Taxonomy" id="554155"/>
    <lineage>
        <taxon>Eukaryota</taxon>
        <taxon>Fungi</taxon>
        <taxon>Dikarya</taxon>
        <taxon>Ascomycota</taxon>
        <taxon>Pezizomycotina</taxon>
        <taxon>Eurotiomycetes</taxon>
        <taxon>Eurotiomycetidae</taxon>
        <taxon>Onygenales</taxon>
        <taxon>Arthrodermataceae</taxon>
        <taxon>Microsporum</taxon>
    </lineage>
</organism>